<dbReference type="Proteomes" id="UP001629235">
    <property type="component" value="Unassembled WGS sequence"/>
</dbReference>
<gene>
    <name evidence="1" type="ORF">PQR01_10950</name>
</gene>
<dbReference type="EMBL" id="JAQQDW010000016">
    <property type="protein sequence ID" value="MFM0103976.1"/>
    <property type="molecule type" value="Genomic_DNA"/>
</dbReference>
<reference evidence="1 2" key="1">
    <citation type="journal article" date="2024" name="Chem. Sci.">
        <title>Discovery of megapolipeptins by genome mining of a Burkholderiales bacteria collection.</title>
        <authorList>
            <person name="Paulo B.S."/>
            <person name="Recchia M.J.J."/>
            <person name="Lee S."/>
            <person name="Fergusson C.H."/>
            <person name="Romanowski S.B."/>
            <person name="Hernandez A."/>
            <person name="Krull N."/>
            <person name="Liu D.Y."/>
            <person name="Cavanagh H."/>
            <person name="Bos A."/>
            <person name="Gray C.A."/>
            <person name="Murphy B.T."/>
            <person name="Linington R.G."/>
            <person name="Eustaquio A.S."/>
        </authorList>
    </citation>
    <scope>NUCLEOTIDE SEQUENCE [LARGE SCALE GENOMIC DNA]</scope>
    <source>
        <strain evidence="1 2">RL18-126-BIB-B</strain>
    </source>
</reference>
<keyword evidence="2" id="KW-1185">Reference proteome</keyword>
<name>A0ACC7NDW6_9BURK</name>
<evidence type="ECO:0000313" key="2">
    <source>
        <dbReference type="Proteomes" id="UP001629235"/>
    </source>
</evidence>
<proteinExistence type="predicted"/>
<evidence type="ECO:0000313" key="1">
    <source>
        <dbReference type="EMBL" id="MFM0103976.1"/>
    </source>
</evidence>
<sequence>MNGPAMVHGYGGGIFGMLAGRVRQTVSVRIVGDGRNHWPAVHLDDLATAYLSAITLATPLPALAYGSDNPDYDHCILHSLGNSQRSFAAREISNSCEALYRNGAMLLPRERAYHLCVLQNVQTVRGPFAVNEILHACRRQNQM</sequence>
<accession>A0ACC7NDW6</accession>
<organism evidence="1 2">
    <name type="scientific">Paraburkholderia rhynchosiae</name>
    <dbReference type="NCBI Taxonomy" id="487049"/>
    <lineage>
        <taxon>Bacteria</taxon>
        <taxon>Pseudomonadati</taxon>
        <taxon>Pseudomonadota</taxon>
        <taxon>Betaproteobacteria</taxon>
        <taxon>Burkholderiales</taxon>
        <taxon>Burkholderiaceae</taxon>
        <taxon>Paraburkholderia</taxon>
    </lineage>
</organism>
<comment type="caution">
    <text evidence="1">The sequence shown here is derived from an EMBL/GenBank/DDBJ whole genome shotgun (WGS) entry which is preliminary data.</text>
</comment>
<protein>
    <submittedName>
        <fullName evidence="1">Uncharacterized protein</fullName>
    </submittedName>
</protein>